<name>A0A1V9EVZ4_9BACT</name>
<dbReference type="GO" id="GO:0042262">
    <property type="term" value="P:DNA protection"/>
    <property type="evidence" value="ECO:0007669"/>
    <property type="project" value="InterPro"/>
</dbReference>
<evidence type="ECO:0000313" key="3">
    <source>
        <dbReference type="Proteomes" id="UP000192610"/>
    </source>
</evidence>
<evidence type="ECO:0008006" key="4">
    <source>
        <dbReference type="Google" id="ProtNLM"/>
    </source>
</evidence>
<dbReference type="OrthoDB" id="1068010at2"/>
<evidence type="ECO:0000313" key="2">
    <source>
        <dbReference type="EMBL" id="OQP50300.1"/>
    </source>
</evidence>
<dbReference type="InterPro" id="IPR009951">
    <property type="entry name" value="Host-nuc_inhib_Gam"/>
</dbReference>
<dbReference type="GO" id="GO:0003690">
    <property type="term" value="F:double-stranded DNA binding"/>
    <property type="evidence" value="ECO:0007669"/>
    <property type="project" value="InterPro"/>
</dbReference>
<keyword evidence="3" id="KW-1185">Reference proteome</keyword>
<dbReference type="EMBL" id="LVXG01000012">
    <property type="protein sequence ID" value="OQP50300.1"/>
    <property type="molecule type" value="Genomic_DNA"/>
</dbReference>
<dbReference type="Pfam" id="PF07352">
    <property type="entry name" value="Phage_Mu_Gam"/>
    <property type="match status" value="1"/>
</dbReference>
<dbReference type="AlphaFoldDB" id="A0A1V9EVZ4"/>
<gene>
    <name evidence="2" type="ORF">A4H97_00175</name>
</gene>
<dbReference type="Proteomes" id="UP000192610">
    <property type="component" value="Unassembled WGS sequence"/>
</dbReference>
<feature type="coiled-coil region" evidence="1">
    <location>
        <begin position="39"/>
        <end position="66"/>
    </location>
</feature>
<comment type="caution">
    <text evidence="2">The sequence shown here is derived from an EMBL/GenBank/DDBJ whole genome shotgun (WGS) entry which is preliminary data.</text>
</comment>
<keyword evidence="1" id="KW-0175">Coiled coil</keyword>
<organism evidence="2 3">
    <name type="scientific">Niastella yeongjuensis</name>
    <dbReference type="NCBI Taxonomy" id="354355"/>
    <lineage>
        <taxon>Bacteria</taxon>
        <taxon>Pseudomonadati</taxon>
        <taxon>Bacteroidota</taxon>
        <taxon>Chitinophagia</taxon>
        <taxon>Chitinophagales</taxon>
        <taxon>Chitinophagaceae</taxon>
        <taxon>Niastella</taxon>
    </lineage>
</organism>
<proteinExistence type="predicted"/>
<evidence type="ECO:0000256" key="1">
    <source>
        <dbReference type="SAM" id="Coils"/>
    </source>
</evidence>
<dbReference type="RefSeq" id="WP_081198632.1">
    <property type="nucleotide sequence ID" value="NZ_FOCZ01000001.1"/>
</dbReference>
<sequence>MFREKKKLIINVNYDEAQEASAKYAEVSSRLGIIEAQLNERITRIRDQFQDEIIQLNMEKERQMEVLETYAKEQKCNWGKRKSVELLHSVIGFRTGTPKVTKDRKFSWEDVLDMVKEKFPSLVRVKCELDKEAIIALRDEQQFQDLQKTCFVDVVQEETFFVEAKLQSLLRVA</sequence>
<dbReference type="STRING" id="354355.SAMN05660816_00916"/>
<dbReference type="Gene3D" id="1.20.5.170">
    <property type="match status" value="1"/>
</dbReference>
<dbReference type="SUPFAM" id="SSF161266">
    <property type="entry name" value="Gam-like"/>
    <property type="match status" value="1"/>
</dbReference>
<protein>
    <recommendedName>
        <fullName evidence="4">Mu Gam family protein</fullName>
    </recommendedName>
</protein>
<reference evidence="3" key="1">
    <citation type="submission" date="2016-04" db="EMBL/GenBank/DDBJ databases">
        <authorList>
            <person name="Chen L."/>
            <person name="Zhuang W."/>
            <person name="Wang G."/>
        </authorList>
    </citation>
    <scope>NUCLEOTIDE SEQUENCE [LARGE SCALE GENOMIC DNA]</scope>
    <source>
        <strain evidence="3">17621</strain>
    </source>
</reference>
<accession>A0A1V9EVZ4</accession>